<dbReference type="GO" id="GO:0140359">
    <property type="term" value="F:ABC-type transporter activity"/>
    <property type="evidence" value="ECO:0007669"/>
    <property type="project" value="InterPro"/>
</dbReference>
<evidence type="ECO:0000256" key="9">
    <source>
        <dbReference type="ARBA" id="ARBA00024363"/>
    </source>
</evidence>
<reference evidence="14" key="1">
    <citation type="submission" date="2023-06" db="EMBL/GenBank/DDBJ databases">
        <title>Genome-scale phylogeny and comparative genomics of the fungal order Sordariales.</title>
        <authorList>
            <consortium name="Lawrence Berkeley National Laboratory"/>
            <person name="Hensen N."/>
            <person name="Bonometti L."/>
            <person name="Westerberg I."/>
            <person name="Brannstrom I.O."/>
            <person name="Guillou S."/>
            <person name="Cros-Aarteil S."/>
            <person name="Calhoun S."/>
            <person name="Haridas S."/>
            <person name="Kuo A."/>
            <person name="Mondo S."/>
            <person name="Pangilinan J."/>
            <person name="Riley R."/>
            <person name="Labutti K."/>
            <person name="Andreopoulos B."/>
            <person name="Lipzen A."/>
            <person name="Chen C."/>
            <person name="Yanf M."/>
            <person name="Daum C."/>
            <person name="Ng V."/>
            <person name="Clum A."/>
            <person name="Steindorff A."/>
            <person name="Ohm R."/>
            <person name="Martin F."/>
            <person name="Silar P."/>
            <person name="Natvig D."/>
            <person name="Lalanne C."/>
            <person name="Gautier V."/>
            <person name="Ament-Velasquez S.L."/>
            <person name="Kruys A."/>
            <person name="Hutchinson M.I."/>
            <person name="Powell A.J."/>
            <person name="Barry K."/>
            <person name="Miller A.N."/>
            <person name="Grigoriev I.V."/>
            <person name="Debuchy R."/>
            <person name="Gladieux P."/>
            <person name="Thoren M.H."/>
            <person name="Johannesson H."/>
        </authorList>
    </citation>
    <scope>NUCLEOTIDE SEQUENCE</scope>
    <source>
        <strain evidence="14">SMH4607-1</strain>
    </source>
</reference>
<keyword evidence="6" id="KW-0809">Transit peptide</keyword>
<dbReference type="PANTHER" id="PTHR24221:SF503">
    <property type="entry name" value="MITOCHONDRIAL POTASSIUM CHANNEL ATP-BINDING SUBUNIT"/>
    <property type="match status" value="1"/>
</dbReference>
<dbReference type="SMART" id="SM00382">
    <property type="entry name" value="AAA"/>
    <property type="match status" value="1"/>
</dbReference>
<feature type="transmembrane region" description="Helical" evidence="11">
    <location>
        <begin position="440"/>
        <end position="458"/>
    </location>
</feature>
<name>A0AA40E8V9_9PEZI</name>
<dbReference type="PANTHER" id="PTHR24221">
    <property type="entry name" value="ATP-BINDING CASSETTE SUB-FAMILY B"/>
    <property type="match status" value="1"/>
</dbReference>
<organism evidence="14 15">
    <name type="scientific">Lasiosphaeris hirsuta</name>
    <dbReference type="NCBI Taxonomy" id="260670"/>
    <lineage>
        <taxon>Eukaryota</taxon>
        <taxon>Fungi</taxon>
        <taxon>Dikarya</taxon>
        <taxon>Ascomycota</taxon>
        <taxon>Pezizomycotina</taxon>
        <taxon>Sordariomycetes</taxon>
        <taxon>Sordariomycetidae</taxon>
        <taxon>Sordariales</taxon>
        <taxon>Lasiosphaeriaceae</taxon>
        <taxon>Lasiosphaeris</taxon>
    </lineage>
</organism>
<accession>A0AA40E8V9</accession>
<gene>
    <name evidence="14" type="ORF">B0H67DRAFT_478145</name>
</gene>
<dbReference type="PROSITE" id="PS50929">
    <property type="entry name" value="ABC_TM1F"/>
    <property type="match status" value="1"/>
</dbReference>
<evidence type="ECO:0000256" key="1">
    <source>
        <dbReference type="ARBA" id="ARBA00004141"/>
    </source>
</evidence>
<evidence type="ECO:0000256" key="10">
    <source>
        <dbReference type="SAM" id="MobiDB-lite"/>
    </source>
</evidence>
<dbReference type="PROSITE" id="PS00211">
    <property type="entry name" value="ABC_TRANSPORTER_1"/>
    <property type="match status" value="1"/>
</dbReference>
<dbReference type="Pfam" id="PF00005">
    <property type="entry name" value="ABC_tran"/>
    <property type="match status" value="1"/>
</dbReference>
<dbReference type="InterPro" id="IPR039421">
    <property type="entry name" value="Type_1_exporter"/>
</dbReference>
<feature type="transmembrane region" description="Helical" evidence="11">
    <location>
        <begin position="293"/>
        <end position="314"/>
    </location>
</feature>
<dbReference type="SUPFAM" id="SSF52540">
    <property type="entry name" value="P-loop containing nucleoside triphosphate hydrolases"/>
    <property type="match status" value="1"/>
</dbReference>
<feature type="transmembrane region" description="Helical" evidence="11">
    <location>
        <begin position="94"/>
        <end position="111"/>
    </location>
</feature>
<comment type="caution">
    <text evidence="14">The sequence shown here is derived from an EMBL/GenBank/DDBJ whole genome shotgun (WGS) entry which is preliminary data.</text>
</comment>
<dbReference type="FunFam" id="3.40.50.300:FF:000186">
    <property type="entry name" value="ATP-binding cassette sub-family B member 7, mitochondrial"/>
    <property type="match status" value="1"/>
</dbReference>
<feature type="transmembrane region" description="Helical" evidence="11">
    <location>
        <begin position="517"/>
        <end position="543"/>
    </location>
</feature>
<comment type="subcellular location">
    <subcellularLocation>
        <location evidence="1">Membrane</location>
        <topology evidence="1">Multi-pass membrane protein</topology>
    </subcellularLocation>
</comment>
<evidence type="ECO:0000313" key="15">
    <source>
        <dbReference type="Proteomes" id="UP001172102"/>
    </source>
</evidence>
<evidence type="ECO:0000256" key="5">
    <source>
        <dbReference type="ARBA" id="ARBA00022840"/>
    </source>
</evidence>
<dbReference type="GO" id="GO:0005524">
    <property type="term" value="F:ATP binding"/>
    <property type="evidence" value="ECO:0007669"/>
    <property type="project" value="UniProtKB-KW"/>
</dbReference>
<keyword evidence="2" id="KW-0813">Transport</keyword>
<dbReference type="EMBL" id="JAUKUA010000001">
    <property type="protein sequence ID" value="KAK0731195.1"/>
    <property type="molecule type" value="Genomic_DNA"/>
</dbReference>
<dbReference type="Gene3D" id="3.40.50.300">
    <property type="entry name" value="P-loop containing nucleotide triphosphate hydrolases"/>
    <property type="match status" value="1"/>
</dbReference>
<dbReference type="PROSITE" id="PS50893">
    <property type="entry name" value="ABC_TRANSPORTER_2"/>
    <property type="match status" value="1"/>
</dbReference>
<protein>
    <recommendedName>
        <fullName evidence="16">Heavy metal tolerance protein</fullName>
    </recommendedName>
</protein>
<feature type="region of interest" description="Disordered" evidence="10">
    <location>
        <begin position="186"/>
        <end position="261"/>
    </location>
</feature>
<evidence type="ECO:0000259" key="13">
    <source>
        <dbReference type="PROSITE" id="PS50929"/>
    </source>
</evidence>
<evidence type="ECO:0000256" key="11">
    <source>
        <dbReference type="SAM" id="Phobius"/>
    </source>
</evidence>
<dbReference type="InterPro" id="IPR003593">
    <property type="entry name" value="AAA+_ATPase"/>
</dbReference>
<dbReference type="InterPro" id="IPR003439">
    <property type="entry name" value="ABC_transporter-like_ATP-bd"/>
</dbReference>
<feature type="region of interest" description="Disordered" evidence="10">
    <location>
        <begin position="889"/>
        <end position="928"/>
    </location>
</feature>
<dbReference type="Pfam" id="PF00664">
    <property type="entry name" value="ABC_membrane"/>
    <property type="match status" value="1"/>
</dbReference>
<feature type="transmembrane region" description="Helical" evidence="11">
    <location>
        <begin position="412"/>
        <end position="434"/>
    </location>
</feature>
<dbReference type="Proteomes" id="UP001172102">
    <property type="component" value="Unassembled WGS sequence"/>
</dbReference>
<dbReference type="GO" id="GO:0016887">
    <property type="term" value="F:ATP hydrolysis activity"/>
    <property type="evidence" value="ECO:0007669"/>
    <property type="project" value="InterPro"/>
</dbReference>
<keyword evidence="15" id="KW-1185">Reference proteome</keyword>
<feature type="transmembrane region" description="Helical" evidence="11">
    <location>
        <begin position="23"/>
        <end position="46"/>
    </location>
</feature>
<feature type="domain" description="ABC transmembrane type-1" evidence="13">
    <location>
        <begin position="298"/>
        <end position="581"/>
    </location>
</feature>
<comment type="similarity">
    <text evidence="9">Belongs to the ABC transporter superfamily. ABCB family. Heavy Metal importer (TC 3.A.1.210) subfamily.</text>
</comment>
<dbReference type="Gene3D" id="1.20.1560.10">
    <property type="entry name" value="ABC transporter type 1, transmembrane domain"/>
    <property type="match status" value="1"/>
</dbReference>
<feature type="domain" description="ABC transporter" evidence="12">
    <location>
        <begin position="615"/>
        <end position="849"/>
    </location>
</feature>
<dbReference type="SUPFAM" id="SSF90123">
    <property type="entry name" value="ABC transporter transmembrane region"/>
    <property type="match status" value="1"/>
</dbReference>
<keyword evidence="7 11" id="KW-1133">Transmembrane helix</keyword>
<evidence type="ECO:0000256" key="8">
    <source>
        <dbReference type="ARBA" id="ARBA00023136"/>
    </source>
</evidence>
<evidence type="ECO:0000313" key="14">
    <source>
        <dbReference type="EMBL" id="KAK0731195.1"/>
    </source>
</evidence>
<evidence type="ECO:0000256" key="4">
    <source>
        <dbReference type="ARBA" id="ARBA00022741"/>
    </source>
</evidence>
<evidence type="ECO:0000256" key="2">
    <source>
        <dbReference type="ARBA" id="ARBA00022448"/>
    </source>
</evidence>
<dbReference type="InterPro" id="IPR017871">
    <property type="entry name" value="ABC_transporter-like_CS"/>
</dbReference>
<evidence type="ECO:0000256" key="7">
    <source>
        <dbReference type="ARBA" id="ARBA00022989"/>
    </source>
</evidence>
<keyword evidence="8 11" id="KW-0472">Membrane</keyword>
<feature type="transmembrane region" description="Helical" evidence="11">
    <location>
        <begin position="58"/>
        <end position="82"/>
    </location>
</feature>
<feature type="transmembrane region" description="Helical" evidence="11">
    <location>
        <begin position="555"/>
        <end position="575"/>
    </location>
</feature>
<feature type="compositionally biased region" description="Basic and acidic residues" evidence="10">
    <location>
        <begin position="249"/>
        <end position="261"/>
    </location>
</feature>
<keyword evidence="4" id="KW-0547">Nucleotide-binding</keyword>
<dbReference type="InterPro" id="IPR011527">
    <property type="entry name" value="ABC1_TM_dom"/>
</dbReference>
<sequence length="928" mass="101611">MINPHDADMASQPSGPALASLHYAYPTAIFAYYITSSTIAVCTLQTRSSEQSHGRRRVIIWLLLFSILTYLAQLLALLVQAVVQHTFPSEQDTIIGLLSCILVFGVEFAGLSDSPKPVWYPFTGSFGIALVFEPAIQALSLTPRPPGPLGAAEFFDLSAVAARYLAFVMALLFYFEGNWTAKREKGSDSERQSLLKSNGQNGAPNGGKVTDDSADGEQEQNGYGSTSDDSTEESADATKSSAADTPESPWERREREGREQMEKRLKEKGNWFTYAKSFLVFFPYIWPVNNRALQTRIALVGICLLAMNIVNVMIPRQLGIVLDSLGGSNDKNPWVGVLVFGGLKLVASEAGLSLLRQYLWIPVEFYSYDAISTAAYSHVLNLSSDFHDSKSSSDIMMAITAGQSISSMLDSICFRAIPMLIDFVVAFIYLSVMFGPYEGFITIATAVIFMYIATAMLARLKMIRKGEVSAWFEEHYVRQAGIQGWTTVTCFNQIGHEERRYSTAVRNRVAKSQQVQLGYILSYAFQFLVLLCGLLAGAFLAVFQVTHGKATPGDFIMLLTYWAQLVAPLGFFASLGKGISRNLISAEQLLEIMQTKPSIIDKEGAPPLEFSGGKVEFDNVSFSYDGKKEILKDISFTATPGMTVAFVGATGAGKSTILKILDRFYDATKGTILIDGQDIKEVSLCSLRTQIGVVPQAPVLFDDTVMNNVRYAKLDATDEEVYEACKAASIHEQIMGFTDGYQTRVGERGIKLSGGELQRVAIARAILKRPAIVLLDEATSAVDTETEQKIQEALRKLCEGRTTFIVAHRLSTIMNADRIMVITGGELVEQGGHDELIRAKGKYAELWSRQIFAKPQDKESATDKPVVKGRKSPHIVNDLPNEVANLELAKVKPVPGGQVGTASGESSGSEDSEDSTQTLVTPGHKKEV</sequence>
<evidence type="ECO:0000256" key="3">
    <source>
        <dbReference type="ARBA" id="ARBA00022692"/>
    </source>
</evidence>
<proteinExistence type="inferred from homology"/>
<dbReference type="AlphaFoldDB" id="A0AA40E8V9"/>
<dbReference type="GO" id="GO:0016020">
    <property type="term" value="C:membrane"/>
    <property type="evidence" value="ECO:0007669"/>
    <property type="project" value="UniProtKB-SubCell"/>
</dbReference>
<dbReference type="InterPro" id="IPR027417">
    <property type="entry name" value="P-loop_NTPase"/>
</dbReference>
<feature type="transmembrane region" description="Helical" evidence="11">
    <location>
        <begin position="271"/>
        <end position="287"/>
    </location>
</feature>
<dbReference type="InterPro" id="IPR036640">
    <property type="entry name" value="ABC1_TM_sf"/>
</dbReference>
<feature type="transmembrane region" description="Helical" evidence="11">
    <location>
        <begin position="157"/>
        <end position="175"/>
    </location>
</feature>
<dbReference type="GO" id="GO:0000041">
    <property type="term" value="P:transition metal ion transport"/>
    <property type="evidence" value="ECO:0007669"/>
    <property type="project" value="UniProtKB-ARBA"/>
</dbReference>
<feature type="compositionally biased region" description="Polar residues" evidence="10">
    <location>
        <begin position="194"/>
        <end position="203"/>
    </location>
</feature>
<keyword evidence="5" id="KW-0067">ATP-binding</keyword>
<feature type="transmembrane region" description="Helical" evidence="11">
    <location>
        <begin position="118"/>
        <end position="137"/>
    </location>
</feature>
<dbReference type="CDD" id="cd18583">
    <property type="entry name" value="ABC_6TM_HMT1"/>
    <property type="match status" value="1"/>
</dbReference>
<evidence type="ECO:0000256" key="6">
    <source>
        <dbReference type="ARBA" id="ARBA00022946"/>
    </source>
</evidence>
<keyword evidence="3 11" id="KW-0812">Transmembrane</keyword>
<evidence type="ECO:0008006" key="16">
    <source>
        <dbReference type="Google" id="ProtNLM"/>
    </source>
</evidence>
<evidence type="ECO:0000259" key="12">
    <source>
        <dbReference type="PROSITE" id="PS50893"/>
    </source>
</evidence>